<proteinExistence type="predicted"/>
<dbReference type="Proteomes" id="UP000304928">
    <property type="component" value="Unassembled WGS sequence"/>
</dbReference>
<name>A0A4V4IUM2_AURPU</name>
<gene>
    <name evidence="2" type="ORF">D6D15_07676</name>
</gene>
<dbReference type="EMBL" id="QZAR01000162">
    <property type="protein sequence ID" value="THW86017.1"/>
    <property type="molecule type" value="Genomic_DNA"/>
</dbReference>
<dbReference type="Gene3D" id="3.30.710.10">
    <property type="entry name" value="Potassium Channel Kv1.1, Chain A"/>
    <property type="match status" value="1"/>
</dbReference>
<protein>
    <recommendedName>
        <fullName evidence="1">BTB domain-containing protein</fullName>
    </recommendedName>
</protein>
<dbReference type="AlphaFoldDB" id="A0A4V4IUM2"/>
<dbReference type="SUPFAM" id="SSF54695">
    <property type="entry name" value="POZ domain"/>
    <property type="match status" value="1"/>
</dbReference>
<organism evidence="2 3">
    <name type="scientific">Aureobasidium pullulans</name>
    <name type="common">Black yeast</name>
    <name type="synonym">Pullularia pullulans</name>
    <dbReference type="NCBI Taxonomy" id="5580"/>
    <lineage>
        <taxon>Eukaryota</taxon>
        <taxon>Fungi</taxon>
        <taxon>Dikarya</taxon>
        <taxon>Ascomycota</taxon>
        <taxon>Pezizomycotina</taxon>
        <taxon>Dothideomycetes</taxon>
        <taxon>Dothideomycetidae</taxon>
        <taxon>Dothideales</taxon>
        <taxon>Saccotheciaceae</taxon>
        <taxon>Aureobasidium</taxon>
    </lineage>
</organism>
<dbReference type="InterPro" id="IPR011333">
    <property type="entry name" value="SKP1/BTB/POZ_sf"/>
</dbReference>
<sequence>MTVLTKEESHYWDAEHNQHLIKDSHDMIELRYGIDSEIRTMVHKSLLCFYSPYYRALLEGGFSETGQKFVDTHLDDATGSMFVSWLYSGQMLYYTELPHFELYVFADKTENLALRRSIMTVVVQGSQRQFSELPPILDDLKQPLTELPSTSPLFQWILNTFVHHWDPTEYPPPDEALLKEIPADFFLKVAQEIALKFKNNFTGPCPCCHNYCNYHEHESVAEWHMKVVPMVEPDEEFLKPPVNTSSSSNT</sequence>
<feature type="domain" description="BTB" evidence="1">
    <location>
        <begin position="28"/>
        <end position="95"/>
    </location>
</feature>
<dbReference type="InterPro" id="IPR000210">
    <property type="entry name" value="BTB/POZ_dom"/>
</dbReference>
<evidence type="ECO:0000259" key="1">
    <source>
        <dbReference type="PROSITE" id="PS50097"/>
    </source>
</evidence>
<reference evidence="2 3" key="1">
    <citation type="submission" date="2018-10" db="EMBL/GenBank/DDBJ databases">
        <title>Fifty Aureobasidium pullulans genomes reveal a recombining polyextremotolerant generalist.</title>
        <authorList>
            <person name="Gostincar C."/>
            <person name="Turk M."/>
            <person name="Zajc J."/>
            <person name="Gunde-Cimerman N."/>
        </authorList>
    </citation>
    <scope>NUCLEOTIDE SEQUENCE [LARGE SCALE GENOMIC DNA]</scope>
    <source>
        <strain evidence="2 3">EXF-10507</strain>
    </source>
</reference>
<evidence type="ECO:0000313" key="2">
    <source>
        <dbReference type="EMBL" id="THW86017.1"/>
    </source>
</evidence>
<comment type="caution">
    <text evidence="2">The sequence shown here is derived from an EMBL/GenBank/DDBJ whole genome shotgun (WGS) entry which is preliminary data.</text>
</comment>
<dbReference type="PROSITE" id="PS50097">
    <property type="entry name" value="BTB"/>
    <property type="match status" value="1"/>
</dbReference>
<accession>A0A4V4IUM2</accession>
<evidence type="ECO:0000313" key="3">
    <source>
        <dbReference type="Proteomes" id="UP000304928"/>
    </source>
</evidence>